<reference evidence="3 4" key="1">
    <citation type="submission" date="2024-02" db="EMBL/GenBank/DDBJ databases">
        <title>Microbulbifer aestuariivivens NBRC 112533.</title>
        <authorList>
            <person name="Ichikawa N."/>
            <person name="Katano-Makiyama Y."/>
            <person name="Hidaka K."/>
        </authorList>
    </citation>
    <scope>NUCLEOTIDE SEQUENCE [LARGE SCALE GENOMIC DNA]</scope>
    <source>
        <strain evidence="3 4">NBRC 112533</strain>
    </source>
</reference>
<dbReference type="InterPro" id="IPR025489">
    <property type="entry name" value="DUF4381"/>
</dbReference>
<keyword evidence="4" id="KW-1185">Reference proteome</keyword>
<keyword evidence="2" id="KW-1133">Transmembrane helix</keyword>
<dbReference type="Pfam" id="PF14316">
    <property type="entry name" value="DUF4381"/>
    <property type="match status" value="1"/>
</dbReference>
<protein>
    <recommendedName>
        <fullName evidence="5">DUF4381 domain-containing protein</fullName>
    </recommendedName>
</protein>
<evidence type="ECO:0008006" key="5">
    <source>
        <dbReference type="Google" id="ProtNLM"/>
    </source>
</evidence>
<keyword evidence="2" id="KW-0812">Transmembrane</keyword>
<keyword evidence="2" id="KW-0472">Membrane</keyword>
<name>A0ABP9WMM8_9GAMM</name>
<dbReference type="Proteomes" id="UP001408594">
    <property type="component" value="Unassembled WGS sequence"/>
</dbReference>
<sequence length="190" mass="21780">MTTAQTPQQPPQISPVEQALLQQLRDIHTPDPISWWPPAPGWWLLAALLLAALYFLFRWLKQRKLRWSRNRYRKEAERLLQAVDTRQANAAQAINEILKRVAVTSFGRASCGNLTGEAWVEFLSATADVPCPPQAKTVLLERLYRTDQWDEQGNRSLRDYAIQWSRQHRRAQEQAAGVRGQAQMKGSGHV</sequence>
<evidence type="ECO:0000313" key="3">
    <source>
        <dbReference type="EMBL" id="GAA5523465.1"/>
    </source>
</evidence>
<evidence type="ECO:0000256" key="2">
    <source>
        <dbReference type="SAM" id="Phobius"/>
    </source>
</evidence>
<accession>A0ABP9WMM8</accession>
<feature type="region of interest" description="Disordered" evidence="1">
    <location>
        <begin position="171"/>
        <end position="190"/>
    </location>
</feature>
<dbReference type="RefSeq" id="WP_345547636.1">
    <property type="nucleotide sequence ID" value="NZ_BAABRT010000001.1"/>
</dbReference>
<gene>
    <name evidence="3" type="ORF">Maes01_00010</name>
</gene>
<organism evidence="3 4">
    <name type="scientific">Microbulbifer aestuariivivens</name>
    <dbReference type="NCBI Taxonomy" id="1908308"/>
    <lineage>
        <taxon>Bacteria</taxon>
        <taxon>Pseudomonadati</taxon>
        <taxon>Pseudomonadota</taxon>
        <taxon>Gammaproteobacteria</taxon>
        <taxon>Cellvibrionales</taxon>
        <taxon>Microbulbiferaceae</taxon>
        <taxon>Microbulbifer</taxon>
    </lineage>
</organism>
<comment type="caution">
    <text evidence="3">The sequence shown here is derived from an EMBL/GenBank/DDBJ whole genome shotgun (WGS) entry which is preliminary data.</text>
</comment>
<dbReference type="EMBL" id="BAABRT010000001">
    <property type="protein sequence ID" value="GAA5523465.1"/>
    <property type="molecule type" value="Genomic_DNA"/>
</dbReference>
<evidence type="ECO:0000313" key="4">
    <source>
        <dbReference type="Proteomes" id="UP001408594"/>
    </source>
</evidence>
<proteinExistence type="predicted"/>
<evidence type="ECO:0000256" key="1">
    <source>
        <dbReference type="SAM" id="MobiDB-lite"/>
    </source>
</evidence>
<feature type="transmembrane region" description="Helical" evidence="2">
    <location>
        <begin position="41"/>
        <end position="60"/>
    </location>
</feature>